<dbReference type="EMBL" id="JACHDO010000001">
    <property type="protein sequence ID" value="MBB5493517.1"/>
    <property type="molecule type" value="Genomic_DNA"/>
</dbReference>
<protein>
    <recommendedName>
        <fullName evidence="4">MFS transporter</fullName>
    </recommendedName>
</protein>
<reference evidence="2 3" key="1">
    <citation type="submission" date="2020-08" db="EMBL/GenBank/DDBJ databases">
        <title>Sequencing the genomes of 1000 actinobacteria strains.</title>
        <authorList>
            <person name="Klenk H.-P."/>
        </authorList>
    </citation>
    <scope>NUCLEOTIDE SEQUENCE [LARGE SCALE GENOMIC DNA]</scope>
    <source>
        <strain evidence="2 3">DSM 44598</strain>
    </source>
</reference>
<proteinExistence type="predicted"/>
<gene>
    <name evidence="2" type="ORF">HNR07_004654</name>
</gene>
<evidence type="ECO:0008006" key="4">
    <source>
        <dbReference type="Google" id="ProtNLM"/>
    </source>
</evidence>
<evidence type="ECO:0000313" key="3">
    <source>
        <dbReference type="Proteomes" id="UP000579647"/>
    </source>
</evidence>
<comment type="caution">
    <text evidence="2">The sequence shown here is derived from an EMBL/GenBank/DDBJ whole genome shotgun (WGS) entry which is preliminary data.</text>
</comment>
<feature type="transmembrane region" description="Helical" evidence="1">
    <location>
        <begin position="46"/>
        <end position="65"/>
    </location>
</feature>
<dbReference type="Proteomes" id="UP000579647">
    <property type="component" value="Unassembled WGS sequence"/>
</dbReference>
<accession>A0A840WPI6</accession>
<keyword evidence="1" id="KW-0812">Transmembrane</keyword>
<organism evidence="2 3">
    <name type="scientific">Nocardiopsis metallicus</name>
    <dbReference type="NCBI Taxonomy" id="179819"/>
    <lineage>
        <taxon>Bacteria</taxon>
        <taxon>Bacillati</taxon>
        <taxon>Actinomycetota</taxon>
        <taxon>Actinomycetes</taxon>
        <taxon>Streptosporangiales</taxon>
        <taxon>Nocardiopsidaceae</taxon>
        <taxon>Nocardiopsis</taxon>
    </lineage>
</organism>
<keyword evidence="1" id="KW-1133">Transmembrane helix</keyword>
<sequence>MVSAIQVVVPGTMLGRMMSCARFLGYGLTPVGSLLGGLIGRIDLRFPAVFAGVLVLVALATVLPAPRNSSRRA</sequence>
<evidence type="ECO:0000313" key="2">
    <source>
        <dbReference type="EMBL" id="MBB5493517.1"/>
    </source>
</evidence>
<dbReference type="RefSeq" id="WP_184366713.1">
    <property type="nucleotide sequence ID" value="NZ_BAAAKM010000018.1"/>
</dbReference>
<keyword evidence="1" id="KW-0472">Membrane</keyword>
<dbReference type="AlphaFoldDB" id="A0A840WPI6"/>
<feature type="transmembrane region" description="Helical" evidence="1">
    <location>
        <begin position="23"/>
        <end position="40"/>
    </location>
</feature>
<evidence type="ECO:0000256" key="1">
    <source>
        <dbReference type="SAM" id="Phobius"/>
    </source>
</evidence>
<name>A0A840WPI6_9ACTN</name>
<keyword evidence="3" id="KW-1185">Reference proteome</keyword>